<dbReference type="EMBL" id="CP114194">
    <property type="protein sequence ID" value="WAT88945.1"/>
    <property type="molecule type" value="Genomic_DNA"/>
</dbReference>
<organism evidence="2 3">
    <name type="scientific">Vibrio parahaemolyticus</name>
    <dbReference type="NCBI Taxonomy" id="670"/>
    <lineage>
        <taxon>Bacteria</taxon>
        <taxon>Pseudomonadati</taxon>
        <taxon>Pseudomonadota</taxon>
        <taxon>Gammaproteobacteria</taxon>
        <taxon>Vibrionales</taxon>
        <taxon>Vibrionaceae</taxon>
        <taxon>Vibrio</taxon>
    </lineage>
</organism>
<feature type="compositionally biased region" description="Polar residues" evidence="1">
    <location>
        <begin position="1"/>
        <end position="23"/>
    </location>
</feature>
<protein>
    <recommendedName>
        <fullName evidence="4">DUF4365 domain-containing protein</fullName>
    </recommendedName>
</protein>
<accession>A0AA47L5B7</accession>
<name>A0AA47L5B7_VIBPH</name>
<reference evidence="2" key="1">
    <citation type="submission" date="2022-12" db="EMBL/GenBank/DDBJ databases">
        <title>Vibrio parahaemolyticus become highly virulent by producing novel Tc toxins.</title>
        <authorList>
            <person name="Yang F."/>
            <person name="You Y."/>
            <person name="Lai Q."/>
            <person name="Xu L."/>
            <person name="Li F."/>
        </authorList>
    </citation>
    <scope>NUCLEOTIDE SEQUENCE</scope>
    <source>
        <strain evidence="2">Vp-HL-202005</strain>
    </source>
</reference>
<evidence type="ECO:0008006" key="4">
    <source>
        <dbReference type="Google" id="ProtNLM"/>
    </source>
</evidence>
<dbReference type="RefSeq" id="WP_069536407.1">
    <property type="nucleotide sequence ID" value="NZ_CP114194.1"/>
</dbReference>
<sequence>MKAQVFSQSPPKVEVNNNTNSVNGGDGESKAAADLLLATRGEVKWSSREVDGRKIDIEFSAEHPWYEKENFSLSFQVKAGHSYVNKTCNTLFAPNSTLFKSIQRQSDKIGLIWVDPDKDTSQWCLIRPNSKYMRKGYGLHHKITPATLYDLARCYGRDLNKPKHGHGICISRKPKTLKVLRSNAIGSYYGNKVVLSPVLGEIKLTRLGWKHMFRKSRRAEYKETSLQVIPVLGKLLEHIPREHIVHSTKYYSIDDFEYRECEHVMSFTQVKDSNKNYLNVTVKVLEYVRYPKNWRERSYLTQLVQRETRLLSAYILEG</sequence>
<gene>
    <name evidence="2" type="ORF">O1Q84_09655</name>
</gene>
<feature type="region of interest" description="Disordered" evidence="1">
    <location>
        <begin position="1"/>
        <end position="27"/>
    </location>
</feature>
<dbReference type="Proteomes" id="UP001156560">
    <property type="component" value="Chromosome 1"/>
</dbReference>
<proteinExistence type="predicted"/>
<evidence type="ECO:0000256" key="1">
    <source>
        <dbReference type="SAM" id="MobiDB-lite"/>
    </source>
</evidence>
<evidence type="ECO:0000313" key="2">
    <source>
        <dbReference type="EMBL" id="WAT88945.1"/>
    </source>
</evidence>
<evidence type="ECO:0000313" key="3">
    <source>
        <dbReference type="Proteomes" id="UP001156560"/>
    </source>
</evidence>
<dbReference type="AlphaFoldDB" id="A0AA47L5B7"/>